<keyword evidence="3" id="KW-1185">Reference proteome</keyword>
<evidence type="ECO:0000313" key="3">
    <source>
        <dbReference type="Proteomes" id="UP001237448"/>
    </source>
</evidence>
<reference evidence="2 3" key="1">
    <citation type="submission" date="2023-07" db="EMBL/GenBank/DDBJ databases">
        <title>Genomic Encyclopedia of Type Strains, Phase IV (KMG-IV): sequencing the most valuable type-strain genomes for metagenomic binning, comparative biology and taxonomic classification.</title>
        <authorList>
            <person name="Goeker M."/>
        </authorList>
    </citation>
    <scope>NUCLEOTIDE SEQUENCE [LARGE SCALE GENOMIC DNA]</scope>
    <source>
        <strain evidence="2 3">DSM 5896</strain>
    </source>
</reference>
<dbReference type="PANTHER" id="PTHR30441:SF4">
    <property type="entry name" value="PROTEIN ASMA"/>
    <property type="match status" value="1"/>
</dbReference>
<comment type="caution">
    <text evidence="2">The sequence shown here is derived from an EMBL/GenBank/DDBJ whole genome shotgun (WGS) entry which is preliminary data.</text>
</comment>
<dbReference type="PANTHER" id="PTHR30441">
    <property type="entry name" value="DUF748 DOMAIN-CONTAINING PROTEIN"/>
    <property type="match status" value="1"/>
</dbReference>
<dbReference type="Pfam" id="PF05170">
    <property type="entry name" value="AsmA"/>
    <property type="match status" value="2"/>
</dbReference>
<evidence type="ECO:0000313" key="2">
    <source>
        <dbReference type="EMBL" id="MDQ0392724.1"/>
    </source>
</evidence>
<protein>
    <submittedName>
        <fullName evidence="2">AsmA protein</fullName>
    </submittedName>
</protein>
<dbReference type="InterPro" id="IPR007844">
    <property type="entry name" value="AsmA"/>
</dbReference>
<proteinExistence type="predicted"/>
<feature type="domain" description="AsmA" evidence="1">
    <location>
        <begin position="339"/>
        <end position="525"/>
    </location>
</feature>
<dbReference type="RefSeq" id="WP_307427034.1">
    <property type="nucleotide sequence ID" value="NZ_JAUSVK010000001.1"/>
</dbReference>
<dbReference type="InterPro" id="IPR052894">
    <property type="entry name" value="AsmA-related"/>
</dbReference>
<gene>
    <name evidence="2" type="ORF">J3R73_002516</name>
</gene>
<feature type="domain" description="AsmA" evidence="1">
    <location>
        <begin position="15"/>
        <end position="167"/>
    </location>
</feature>
<dbReference type="EMBL" id="JAUSVK010000001">
    <property type="protein sequence ID" value="MDQ0392724.1"/>
    <property type="molecule type" value="Genomic_DNA"/>
</dbReference>
<evidence type="ECO:0000259" key="1">
    <source>
        <dbReference type="Pfam" id="PF05170"/>
    </source>
</evidence>
<name>A0ABU0FDN5_9HYPH</name>
<accession>A0ABU0FDN5</accession>
<sequence length="621" mass="64772">MRRIGLGFAAVAAALAAAVLILPWLIPEHAVREAVRREIVALTGREPVIAGRVRLSLAPLPAVTVENITIPGLDGMPPLLQADSIEGTLRLSSLLAGRIDVSSLALETPRFALVATKDGRHSWDFKTGVLADAAAGHSEEALPVKSMRLINGTVAYSDAISGKSTVVTLRDATVNWSSLADAMSVSGVVDWRHRSTDVSISIADPSALISGGQSDLRLKMRGDMLNLNASGNLSGGGKFDGRLAAGGKSLREALRWLGLDLPEGHSLAAFNVQSPISIDANGIALSDVQLELDGNEAEGSMTVQLAEPRPKISGTLAADTLDLTPYSSEVQLATGLPRRWRSDRINLKGLVVSDLDLRISAGEMIVGKVHFGRTAAAVSTHDGLLDIALGEALTYGGTLKGRVTLKADDGGTEFAASGNFEAVELGKALGDFIGFHKLDGTGSGTFVISASGASVADLSRSMQGQATITVADGALIGIDLPDLMHKIEKRPLSARFESSYGGRTAFEKAHASFKITGGVANTRDCDLDNGNLSVQLAGNSNIASRSLDMAGIANWADGDGAEPFKLPFRVHGEWDGPLVEPDTNALLRRSGAAAPLFHDYVQPGQDASGSVAPIPAAATTP</sequence>
<organism evidence="2 3">
    <name type="scientific">Labrys monachus</name>
    <dbReference type="NCBI Taxonomy" id="217067"/>
    <lineage>
        <taxon>Bacteria</taxon>
        <taxon>Pseudomonadati</taxon>
        <taxon>Pseudomonadota</taxon>
        <taxon>Alphaproteobacteria</taxon>
        <taxon>Hyphomicrobiales</taxon>
        <taxon>Xanthobacteraceae</taxon>
        <taxon>Labrys</taxon>
    </lineage>
</organism>
<dbReference type="Proteomes" id="UP001237448">
    <property type="component" value="Unassembled WGS sequence"/>
</dbReference>